<dbReference type="AlphaFoldDB" id="A0A518AUL3"/>
<sequence length="133" mass="14049">MDGWQLSPEIYQLVNDIFVWIGFGTVVGVVSRALMPGPDPAGAITNLALGVAGTVIGCGCVGFFVDSGRVMPTSPLGMISAVLGAFLLLGCFRMYGDLLPWNLPDPHGPSDASGSRTAYDAYRPRYGSADYED</sequence>
<dbReference type="KEGG" id="amuc:Pan181_46480"/>
<feature type="transmembrane region" description="Helical" evidence="1">
    <location>
        <begin position="77"/>
        <end position="95"/>
    </location>
</feature>
<feature type="transmembrane region" description="Helical" evidence="1">
    <location>
        <begin position="17"/>
        <end position="35"/>
    </location>
</feature>
<organism evidence="2 3">
    <name type="scientific">Aeoliella mucimassa</name>
    <dbReference type="NCBI Taxonomy" id="2527972"/>
    <lineage>
        <taxon>Bacteria</taxon>
        <taxon>Pseudomonadati</taxon>
        <taxon>Planctomycetota</taxon>
        <taxon>Planctomycetia</taxon>
        <taxon>Pirellulales</taxon>
        <taxon>Lacipirellulaceae</taxon>
        <taxon>Aeoliella</taxon>
    </lineage>
</organism>
<evidence type="ECO:0000256" key="1">
    <source>
        <dbReference type="SAM" id="Phobius"/>
    </source>
</evidence>
<reference evidence="2 3" key="1">
    <citation type="submission" date="2019-02" db="EMBL/GenBank/DDBJ databases">
        <title>Deep-cultivation of Planctomycetes and their phenomic and genomic characterization uncovers novel biology.</title>
        <authorList>
            <person name="Wiegand S."/>
            <person name="Jogler M."/>
            <person name="Boedeker C."/>
            <person name="Pinto D."/>
            <person name="Vollmers J."/>
            <person name="Rivas-Marin E."/>
            <person name="Kohn T."/>
            <person name="Peeters S.H."/>
            <person name="Heuer A."/>
            <person name="Rast P."/>
            <person name="Oberbeckmann S."/>
            <person name="Bunk B."/>
            <person name="Jeske O."/>
            <person name="Meyerdierks A."/>
            <person name="Storesund J.E."/>
            <person name="Kallscheuer N."/>
            <person name="Luecker S."/>
            <person name="Lage O.M."/>
            <person name="Pohl T."/>
            <person name="Merkel B.J."/>
            <person name="Hornburger P."/>
            <person name="Mueller R.-W."/>
            <person name="Bruemmer F."/>
            <person name="Labrenz M."/>
            <person name="Spormann A.M."/>
            <person name="Op den Camp H."/>
            <person name="Overmann J."/>
            <person name="Amann R."/>
            <person name="Jetten M.S.M."/>
            <person name="Mascher T."/>
            <person name="Medema M.H."/>
            <person name="Devos D.P."/>
            <person name="Kaster A.-K."/>
            <person name="Ovreas L."/>
            <person name="Rohde M."/>
            <person name="Galperin M.Y."/>
            <person name="Jogler C."/>
        </authorList>
    </citation>
    <scope>NUCLEOTIDE SEQUENCE [LARGE SCALE GENOMIC DNA]</scope>
    <source>
        <strain evidence="2 3">Pan181</strain>
    </source>
</reference>
<proteinExistence type="predicted"/>
<keyword evidence="1" id="KW-0472">Membrane</keyword>
<feature type="transmembrane region" description="Helical" evidence="1">
    <location>
        <begin position="47"/>
        <end position="65"/>
    </location>
</feature>
<evidence type="ECO:0000313" key="2">
    <source>
        <dbReference type="EMBL" id="QDU58413.1"/>
    </source>
</evidence>
<accession>A0A518AUL3</accession>
<evidence type="ECO:0008006" key="4">
    <source>
        <dbReference type="Google" id="ProtNLM"/>
    </source>
</evidence>
<dbReference type="Proteomes" id="UP000315750">
    <property type="component" value="Chromosome"/>
</dbReference>
<keyword evidence="1" id="KW-0812">Transmembrane</keyword>
<evidence type="ECO:0000313" key="3">
    <source>
        <dbReference type="Proteomes" id="UP000315750"/>
    </source>
</evidence>
<gene>
    <name evidence="2" type="ORF">Pan181_46480</name>
</gene>
<name>A0A518AUL3_9BACT</name>
<protein>
    <recommendedName>
        <fullName evidence="4">Transglycosylase associated protein</fullName>
    </recommendedName>
</protein>
<keyword evidence="3" id="KW-1185">Reference proteome</keyword>
<dbReference type="EMBL" id="CP036278">
    <property type="protein sequence ID" value="QDU58413.1"/>
    <property type="molecule type" value="Genomic_DNA"/>
</dbReference>
<keyword evidence="1" id="KW-1133">Transmembrane helix</keyword>